<protein>
    <submittedName>
        <fullName evidence="2">Small CPxCG-related zinc finger protein</fullName>
    </submittedName>
</protein>
<accession>A0A1C9J6S4</accession>
<geneLocation type="plasmid" evidence="2 3">
    <name>pHV2</name>
</geneLocation>
<evidence type="ECO:0000313" key="3">
    <source>
        <dbReference type="Proteomes" id="UP000008243"/>
    </source>
</evidence>
<gene>
    <name evidence="2" type="ORF">HVO_D0004A</name>
</gene>
<organism evidence="2 3">
    <name type="scientific">Haloferax volcanii (strain ATCC 29605 / DSM 3757 / JCM 8879 / NBRC 14742 / NCIMB 2012 / VKM B-1768 / DS2)</name>
    <name type="common">Halobacterium volcanii</name>
    <dbReference type="NCBI Taxonomy" id="309800"/>
    <lineage>
        <taxon>Archaea</taxon>
        <taxon>Methanobacteriati</taxon>
        <taxon>Methanobacteriota</taxon>
        <taxon>Stenosarchaea group</taxon>
        <taxon>Halobacteria</taxon>
        <taxon>Halobacteriales</taxon>
        <taxon>Haloferacaceae</taxon>
        <taxon>Haloferax</taxon>
    </lineage>
</organism>
<dbReference type="KEGG" id="hvo:HVO_D0004A"/>
<evidence type="ECO:0000259" key="1">
    <source>
        <dbReference type="Pfam" id="PF26435"/>
    </source>
</evidence>
<sequence>MSTNETRSQDSTAIIIAGDDAEVIDDTPDWEGPFTEYDRYGEPTGHNYVRCPVCGAEVLDGETSTASHRPACRYE</sequence>
<dbReference type="RefSeq" id="WP_004050879.1">
    <property type="nucleotide sequence ID" value="NC_001375.1"/>
</dbReference>
<keyword evidence="2" id="KW-0614">Plasmid</keyword>
<dbReference type="EnsemblBacteria" id="AOP12798">
    <property type="protein sequence ID" value="AOP12798"/>
    <property type="gene ID" value="HVO_D0004A"/>
</dbReference>
<dbReference type="Proteomes" id="UP000008243">
    <property type="component" value="Plasmid pHV2"/>
</dbReference>
<dbReference type="InterPro" id="IPR058431">
    <property type="entry name" value="DUF8118"/>
</dbReference>
<dbReference type="GeneID" id="25143370"/>
<proteinExistence type="predicted"/>
<reference evidence="2 3" key="1">
    <citation type="journal article" date="2010" name="PLoS ONE">
        <title>The complete genome sequence of Haloferax volcanii DS2, a model archaeon.</title>
        <authorList>
            <person name="Hartman A.L."/>
            <person name="Norais C."/>
            <person name="Badger J.H."/>
            <person name="Delmas S."/>
            <person name="Haldenby S."/>
            <person name="Madupu R."/>
            <person name="Robinson J."/>
            <person name="Khouri H."/>
            <person name="Ren Q."/>
            <person name="Lowe T.M."/>
            <person name="Maupin-Furlow J."/>
            <person name="Pohlschroder M."/>
            <person name="Daniels C."/>
            <person name="Pfeiffer F."/>
            <person name="Allers T."/>
            <person name="Eisen J.A."/>
        </authorList>
    </citation>
    <scope>NUCLEOTIDE SEQUENCE [LARGE SCALE GENOMIC DNA]</scope>
    <source>
        <strain evidence="3">ATCC 29605 / DSM 3757 / JCM 8879 / NBRC 14742 / NCIMB 2012 / VKM B-1768 / DS2</strain>
        <plasmid evidence="3">pHV2</plasmid>
    </source>
</reference>
<dbReference type="EMBL" id="CP001954">
    <property type="protein sequence ID" value="AOP12798.1"/>
    <property type="molecule type" value="Genomic_DNA"/>
</dbReference>
<dbReference type="OrthoDB" id="331404at2157"/>
<feature type="domain" description="DUF8118" evidence="1">
    <location>
        <begin position="30"/>
        <end position="72"/>
    </location>
</feature>
<name>A0A1C9J6S4_HALVD</name>
<keyword evidence="3" id="KW-1185">Reference proteome</keyword>
<dbReference type="Pfam" id="PF26435">
    <property type="entry name" value="DUF8118"/>
    <property type="match status" value="1"/>
</dbReference>
<dbReference type="AlphaFoldDB" id="A0A1C9J6S4"/>
<evidence type="ECO:0000313" key="2">
    <source>
        <dbReference type="EMBL" id="AOP12798.1"/>
    </source>
</evidence>